<dbReference type="AlphaFoldDB" id="X1TEE6"/>
<sequence length="267" mass="31504">WAIDHTLSKASADDYHIRIFPQEEIFKDGSEEVKSDRVKWDKTTLDYHYVGNKWGGKYLRAPDIYYTIMEKGKNKLTPLRCIAEIRPGCYSGVNDFFYLSRETIDQFGIENQFLMPIIRTSRDIDKLYIKPSKIEYRVFACHLAKKELKKKNLNGTLQYISWGERQVTRERQKVRKGICWPETETVKRRTPGWWAIPQKNLIPTHNFMLYVINDRFLCPYSEKMIVSDRCFHRIFPNSVEKAILLAALLNSTLAFFFISLLGRWNLG</sequence>
<gene>
    <name evidence="3" type="ORF">S12H4_38110</name>
</gene>
<reference evidence="3" key="1">
    <citation type="journal article" date="2014" name="Front. Microbiol.">
        <title>High frequency of phylogenetically diverse reductive dehalogenase-homologous genes in deep subseafloor sedimentary metagenomes.</title>
        <authorList>
            <person name="Kawai M."/>
            <person name="Futagami T."/>
            <person name="Toyoda A."/>
            <person name="Takaki Y."/>
            <person name="Nishi S."/>
            <person name="Hori S."/>
            <person name="Arai W."/>
            <person name="Tsubouchi T."/>
            <person name="Morono Y."/>
            <person name="Uchiyama I."/>
            <person name="Ito T."/>
            <person name="Fujiyama A."/>
            <person name="Inagaki F."/>
            <person name="Takami H."/>
        </authorList>
    </citation>
    <scope>NUCLEOTIDE SEQUENCE</scope>
    <source>
        <strain evidence="3">Expedition CK06-06</strain>
    </source>
</reference>
<accession>X1TEE6</accession>
<evidence type="ECO:0000259" key="2">
    <source>
        <dbReference type="Pfam" id="PF22837"/>
    </source>
</evidence>
<feature type="domain" description="Type II methyltransferase M.Eco57I C-terminal" evidence="2">
    <location>
        <begin position="53"/>
        <end position="263"/>
    </location>
</feature>
<evidence type="ECO:0000313" key="3">
    <source>
        <dbReference type="EMBL" id="GAI89741.1"/>
    </source>
</evidence>
<proteinExistence type="predicted"/>
<evidence type="ECO:0000256" key="1">
    <source>
        <dbReference type="SAM" id="Phobius"/>
    </source>
</evidence>
<keyword evidence="1" id="KW-0812">Transmembrane</keyword>
<keyword evidence="1" id="KW-0472">Membrane</keyword>
<dbReference type="EMBL" id="BARW01022903">
    <property type="protein sequence ID" value="GAI89741.1"/>
    <property type="molecule type" value="Genomic_DNA"/>
</dbReference>
<keyword evidence="1" id="KW-1133">Transmembrane helix</keyword>
<protein>
    <recommendedName>
        <fullName evidence="2">Type II methyltransferase M.Eco57I C-terminal domain-containing protein</fullName>
    </recommendedName>
</protein>
<feature type="non-terminal residue" evidence="3">
    <location>
        <position position="267"/>
    </location>
</feature>
<feature type="non-terminal residue" evidence="3">
    <location>
        <position position="1"/>
    </location>
</feature>
<name>X1TEE6_9ZZZZ</name>
<organism evidence="3">
    <name type="scientific">marine sediment metagenome</name>
    <dbReference type="NCBI Taxonomy" id="412755"/>
    <lineage>
        <taxon>unclassified sequences</taxon>
        <taxon>metagenomes</taxon>
        <taxon>ecological metagenomes</taxon>
    </lineage>
</organism>
<feature type="transmembrane region" description="Helical" evidence="1">
    <location>
        <begin position="242"/>
        <end position="262"/>
    </location>
</feature>
<dbReference type="InterPro" id="IPR054520">
    <property type="entry name" value="M_Eco57I_C"/>
</dbReference>
<dbReference type="Pfam" id="PF22837">
    <property type="entry name" value="M_Eco57I_C"/>
    <property type="match status" value="1"/>
</dbReference>
<comment type="caution">
    <text evidence="3">The sequence shown here is derived from an EMBL/GenBank/DDBJ whole genome shotgun (WGS) entry which is preliminary data.</text>
</comment>